<dbReference type="InterPro" id="IPR037522">
    <property type="entry name" value="HD_GYP_dom"/>
</dbReference>
<evidence type="ECO:0000259" key="2">
    <source>
        <dbReference type="PROSITE" id="PS51832"/>
    </source>
</evidence>
<keyword evidence="1" id="KW-0812">Transmembrane</keyword>
<dbReference type="PROSITE" id="PS51832">
    <property type="entry name" value="HD_GYP"/>
    <property type="match status" value="1"/>
</dbReference>
<dbReference type="EMBL" id="JANKAS010000012">
    <property type="protein sequence ID" value="MCR1899715.1"/>
    <property type="molecule type" value="Genomic_DNA"/>
</dbReference>
<dbReference type="Gene3D" id="1.10.3210.10">
    <property type="entry name" value="Hypothetical protein af1432"/>
    <property type="match status" value="1"/>
</dbReference>
<dbReference type="Pfam" id="PF13487">
    <property type="entry name" value="HD_5"/>
    <property type="match status" value="1"/>
</dbReference>
<dbReference type="PANTHER" id="PTHR45228:SF5">
    <property type="entry name" value="CYCLIC DI-GMP PHOSPHODIESTERASE VC_1348-RELATED"/>
    <property type="match status" value="1"/>
</dbReference>
<dbReference type="Proteomes" id="UP001205748">
    <property type="component" value="Unassembled WGS sequence"/>
</dbReference>
<keyword evidence="4" id="KW-1185">Reference proteome</keyword>
<dbReference type="Gene3D" id="3.30.450.40">
    <property type="match status" value="1"/>
</dbReference>
<name>A0AAE3KZT6_9FIRM</name>
<dbReference type="PANTHER" id="PTHR45228">
    <property type="entry name" value="CYCLIC DI-GMP PHOSPHODIESTERASE TM_0186-RELATED"/>
    <property type="match status" value="1"/>
</dbReference>
<feature type="transmembrane region" description="Helical" evidence="1">
    <location>
        <begin position="49"/>
        <end position="69"/>
    </location>
</feature>
<proteinExistence type="predicted"/>
<comment type="caution">
    <text evidence="3">The sequence shown here is derived from an EMBL/GenBank/DDBJ whole genome shotgun (WGS) entry which is preliminary data.</text>
</comment>
<organism evidence="3 4">
    <name type="scientific">Irregularibacter muris</name>
    <dbReference type="NCBI Taxonomy" id="1796619"/>
    <lineage>
        <taxon>Bacteria</taxon>
        <taxon>Bacillati</taxon>
        <taxon>Bacillota</taxon>
        <taxon>Clostridia</taxon>
        <taxon>Eubacteriales</taxon>
        <taxon>Eubacteriaceae</taxon>
        <taxon>Irregularibacter</taxon>
    </lineage>
</organism>
<keyword evidence="1" id="KW-1133">Transmembrane helix</keyword>
<dbReference type="RefSeq" id="WP_257532353.1">
    <property type="nucleotide sequence ID" value="NZ_JANKAS010000012.1"/>
</dbReference>
<gene>
    <name evidence="3" type="ORF">NSA47_12080</name>
</gene>
<evidence type="ECO:0000313" key="3">
    <source>
        <dbReference type="EMBL" id="MCR1899715.1"/>
    </source>
</evidence>
<dbReference type="InterPro" id="IPR029016">
    <property type="entry name" value="GAF-like_dom_sf"/>
</dbReference>
<dbReference type="Pfam" id="PF13185">
    <property type="entry name" value="GAF_2"/>
    <property type="match status" value="1"/>
</dbReference>
<feature type="domain" description="HD-GYP" evidence="2">
    <location>
        <begin position="289"/>
        <end position="501"/>
    </location>
</feature>
<dbReference type="SUPFAM" id="SSF109604">
    <property type="entry name" value="HD-domain/PDEase-like"/>
    <property type="match status" value="1"/>
</dbReference>
<dbReference type="InterPro" id="IPR003018">
    <property type="entry name" value="GAF"/>
</dbReference>
<protein>
    <submittedName>
        <fullName evidence="3">GAF domain-containing protein</fullName>
    </submittedName>
</protein>
<evidence type="ECO:0000256" key="1">
    <source>
        <dbReference type="SAM" id="Phobius"/>
    </source>
</evidence>
<feature type="transmembrane region" description="Helical" evidence="1">
    <location>
        <begin position="18"/>
        <end position="37"/>
    </location>
</feature>
<accession>A0AAE3KZT6</accession>
<dbReference type="AlphaFoldDB" id="A0AAE3KZT6"/>
<dbReference type="InterPro" id="IPR052020">
    <property type="entry name" value="Cyclic_di-GMP/3'3'-cGAMP_PDE"/>
</dbReference>
<keyword evidence="1" id="KW-0472">Membrane</keyword>
<reference evidence="3" key="1">
    <citation type="submission" date="2022-07" db="EMBL/GenBank/DDBJ databases">
        <title>Enhanced cultured diversity of the mouse gut microbiota enables custom-made synthetic communities.</title>
        <authorList>
            <person name="Afrizal A."/>
        </authorList>
    </citation>
    <scope>NUCLEOTIDE SEQUENCE</scope>
    <source>
        <strain evidence="3">DSM 28593</strain>
    </source>
</reference>
<dbReference type="SUPFAM" id="SSF55781">
    <property type="entry name" value="GAF domain-like"/>
    <property type="match status" value="1"/>
</dbReference>
<evidence type="ECO:0000313" key="4">
    <source>
        <dbReference type="Proteomes" id="UP001205748"/>
    </source>
</evidence>
<sequence length="502" mass="57106">MKSEGQAFSHNIEKTTKAIILLIGIILLSLIAFYAVTYIPPLGNKEKNILKICFIIGILALTLLIHLFYKMYRQILSPLKELYQGIAQVETIASLDPQVIEIQGDYLIPITSGINEVFLKLKYLINLIENLNRNESFPEVVNYIYSSFSDFIPYHYIGIALIEEEGKYVKAYHGVSDNHTIRGLPENLFGLKVEIEDTTLGKIIKTGQARIINDLENYVKERPNSSYNEILLKAGIKASITLPLMINERPIGFIFFSSHGKNVYTQDHIKFLKTLANSIALSLEKNKIMNDLVYSSILALAKLAESRDNETGDHLHRMKNYSRFVAEQLFKSGEYLGQIDLDFIENIERFSPLHDIGKVGIKDDILLKSGKLTEEEFELMKMHTLLGTQVLQTAESNINKNGKSIFAMGIEIAENHHEKWDGSGYPHGRKGKEIPLSARIVAIGDVFDALTSKRPYKKAFSFEQAMKILIEGKGSHFDPKIIEKLEKNQEELYQLYQEIRDK</sequence>
<dbReference type="InterPro" id="IPR003607">
    <property type="entry name" value="HD/PDEase_dom"/>
</dbReference>
<dbReference type="CDD" id="cd00077">
    <property type="entry name" value="HDc"/>
    <property type="match status" value="1"/>
</dbReference>